<proteinExistence type="predicted"/>
<feature type="signal peptide" evidence="2">
    <location>
        <begin position="1"/>
        <end position="18"/>
    </location>
</feature>
<evidence type="ECO:0000313" key="4">
    <source>
        <dbReference type="Proteomes" id="UP000075799"/>
    </source>
</evidence>
<evidence type="ECO:0000313" key="3">
    <source>
        <dbReference type="EMBL" id="KYG68044.1"/>
    </source>
</evidence>
<keyword evidence="2" id="KW-0732">Signal</keyword>
<dbReference type="OrthoDB" id="102964at2"/>
<dbReference type="EMBL" id="LUKD01000001">
    <property type="protein sequence ID" value="KYG68044.1"/>
    <property type="molecule type" value="Genomic_DNA"/>
</dbReference>
<evidence type="ECO:0000256" key="2">
    <source>
        <dbReference type="SAM" id="SignalP"/>
    </source>
</evidence>
<name>A0A161PD08_BDEBC</name>
<feature type="chain" id="PRO_5007824510" description="Carbohydrate-binding family V/XII" evidence="2">
    <location>
        <begin position="19"/>
        <end position="682"/>
    </location>
</feature>
<gene>
    <name evidence="3" type="ORF">AZI87_01905</name>
</gene>
<feature type="region of interest" description="Disordered" evidence="1">
    <location>
        <begin position="644"/>
        <end position="682"/>
    </location>
</feature>
<dbReference type="AlphaFoldDB" id="A0A161PD08"/>
<comment type="caution">
    <text evidence="3">The sequence shown here is derived from an EMBL/GenBank/DDBJ whole genome shotgun (WGS) entry which is preliminary data.</text>
</comment>
<protein>
    <recommendedName>
        <fullName evidence="5">Carbohydrate-binding family V/XII</fullName>
    </recommendedName>
</protein>
<evidence type="ECO:0008006" key="5">
    <source>
        <dbReference type="Google" id="ProtNLM"/>
    </source>
</evidence>
<feature type="compositionally biased region" description="Basic and acidic residues" evidence="1">
    <location>
        <begin position="647"/>
        <end position="658"/>
    </location>
</feature>
<reference evidence="3 4" key="1">
    <citation type="submission" date="2016-03" db="EMBL/GenBank/DDBJ databases">
        <authorList>
            <person name="Ploux O."/>
        </authorList>
    </citation>
    <scope>NUCLEOTIDE SEQUENCE [LARGE SCALE GENOMIC DNA]</scope>
    <source>
        <strain evidence="3 4">EC13</strain>
    </source>
</reference>
<sequence>MKKFVMVSMLLFSLKAFPATPPAEQPRWPQEYKIANERKVTVFQPQAESLKDNVLKARAALRVQDGKNESYGSMVVTGSAMISKDQARVDIRDLKIQQVTLPSLTEQEKSLKEEMEKQFTGKSMEISYASLLKNLEVNGEQVKKVADLKNTPPQFIFSTVPSLLIMVDGEPVWTDIKGVKGVQRILNSSALIMHEDKKPYYLWALGKWFEASELHGEYRISKGPSSKYEMTKDDLIKEKKVDPIAGKTTDGKSIYGNATPKIFIATKPTELLQSDGDPQYQSISGTSLLYMSNSSNSIFLDSKSNEYYVLVSGRWFKNKDLSGDWAYVSAKELPADFKKIPANSPVAEILVSVPGTSQSTEALIATQIPQTATVKRDLKPQKIECDQGRIQWEKITGTSLEYAKNCNSPLIKVEDKMYYVVQNAVWFSSDSPAGPWVVAVAVPKEIYNIPASSPLYYVTYVHIYSVTKDVVTVGYTPGYNGTYVSPDGTIVYGTGYNYPSYQSSTVWYPASATYGFGAGYGWGYTDGFFMGFAMSTMMYPWGWGTCCWGGVYVNVDVTNVYTKWGKHSVITGPTGRGMTVNTIGGAKFARGNNDNIVYTRKDGQVYRRTGKDSWQRYSGPGTWSDVARDNQSVKNELENMHASGNFNERRDLPERPAGDHQPLLRGGGGFGGGGFRGGGFRR</sequence>
<feature type="compositionally biased region" description="Gly residues" evidence="1">
    <location>
        <begin position="665"/>
        <end position="682"/>
    </location>
</feature>
<dbReference type="RefSeq" id="WP_063204748.1">
    <property type="nucleotide sequence ID" value="NZ_LUKD01000001.1"/>
</dbReference>
<organism evidence="3 4">
    <name type="scientific">Bdellovibrio bacteriovorus</name>
    <dbReference type="NCBI Taxonomy" id="959"/>
    <lineage>
        <taxon>Bacteria</taxon>
        <taxon>Pseudomonadati</taxon>
        <taxon>Bdellovibrionota</taxon>
        <taxon>Bdellovibrionia</taxon>
        <taxon>Bdellovibrionales</taxon>
        <taxon>Pseudobdellovibrionaceae</taxon>
        <taxon>Bdellovibrio</taxon>
    </lineage>
</organism>
<evidence type="ECO:0000256" key="1">
    <source>
        <dbReference type="SAM" id="MobiDB-lite"/>
    </source>
</evidence>
<accession>A0A161PD08</accession>
<dbReference type="Proteomes" id="UP000075799">
    <property type="component" value="Unassembled WGS sequence"/>
</dbReference>